<keyword evidence="3" id="KW-0804">Transcription</keyword>
<dbReference type="GO" id="GO:0043565">
    <property type="term" value="F:sequence-specific DNA binding"/>
    <property type="evidence" value="ECO:0007669"/>
    <property type="project" value="InterPro"/>
</dbReference>
<dbReference type="InterPro" id="IPR018060">
    <property type="entry name" value="HTH_AraC"/>
</dbReference>
<dbReference type="AlphaFoldDB" id="A0A521DW73"/>
<dbReference type="SUPFAM" id="SSF46689">
    <property type="entry name" value="Homeodomain-like"/>
    <property type="match status" value="1"/>
</dbReference>
<evidence type="ECO:0000313" key="6">
    <source>
        <dbReference type="Proteomes" id="UP000320300"/>
    </source>
</evidence>
<evidence type="ECO:0000313" key="5">
    <source>
        <dbReference type="EMBL" id="SMO75120.1"/>
    </source>
</evidence>
<protein>
    <submittedName>
        <fullName evidence="5">AraC-type DNA-binding protein</fullName>
    </submittedName>
</protein>
<dbReference type="Pfam" id="PF12833">
    <property type="entry name" value="HTH_18"/>
    <property type="match status" value="1"/>
</dbReference>
<feature type="domain" description="HTH araC/xylS-type" evidence="4">
    <location>
        <begin position="220"/>
        <end position="300"/>
    </location>
</feature>
<dbReference type="PANTHER" id="PTHR43280">
    <property type="entry name" value="ARAC-FAMILY TRANSCRIPTIONAL REGULATOR"/>
    <property type="match status" value="1"/>
</dbReference>
<dbReference type="Gene3D" id="1.10.10.60">
    <property type="entry name" value="Homeodomain-like"/>
    <property type="match status" value="1"/>
</dbReference>
<reference evidence="5 6" key="1">
    <citation type="submission" date="2017-05" db="EMBL/GenBank/DDBJ databases">
        <authorList>
            <person name="Varghese N."/>
            <person name="Submissions S."/>
        </authorList>
    </citation>
    <scope>NUCLEOTIDE SEQUENCE [LARGE SCALE GENOMIC DNA]</scope>
    <source>
        <strain evidence="5 6">DSM 19036</strain>
    </source>
</reference>
<gene>
    <name evidence="5" type="ORF">SAMN06265348_106178</name>
</gene>
<dbReference type="PANTHER" id="PTHR43280:SF32">
    <property type="entry name" value="TRANSCRIPTIONAL REGULATORY PROTEIN"/>
    <property type="match status" value="1"/>
</dbReference>
<keyword evidence="2 5" id="KW-0238">DNA-binding</keyword>
<keyword evidence="1" id="KW-0805">Transcription regulation</keyword>
<dbReference type="PROSITE" id="PS01124">
    <property type="entry name" value="HTH_ARAC_FAMILY_2"/>
    <property type="match status" value="1"/>
</dbReference>
<evidence type="ECO:0000256" key="1">
    <source>
        <dbReference type="ARBA" id="ARBA00023015"/>
    </source>
</evidence>
<sequence>MEILNTQLSLPEQHIDFENKWVLHEELFPGDFKVVHAPVDQHLLCQPYNRKGLFKISLHHGHNRMYYDDKVIEYKEYAILFSRPNMVYRFEPIGKQYPGYFCVFKEHFFDQFAKISDYPLFKPGVSPLIEITAAQMELFTKVFKQMENEMAMDFSYKYDVLRTQVLQLILDTLKLQPAAQLYPRESSSSIRIANCFNELLEGQFPILTTSSRMHLRHPVEFADTLSVHVNHLNRSLKEVNNKTTSQLIADRIMQEARILLQDTDWNVMEIAWCLGFEDLAHFFKFFKKNGHATPSAFRKTLVV</sequence>
<evidence type="ECO:0000256" key="2">
    <source>
        <dbReference type="ARBA" id="ARBA00023125"/>
    </source>
</evidence>
<dbReference type="Proteomes" id="UP000320300">
    <property type="component" value="Unassembled WGS sequence"/>
</dbReference>
<keyword evidence="6" id="KW-1185">Reference proteome</keyword>
<proteinExistence type="predicted"/>
<accession>A0A521DW73</accession>
<dbReference type="SMART" id="SM00342">
    <property type="entry name" value="HTH_ARAC"/>
    <property type="match status" value="1"/>
</dbReference>
<evidence type="ECO:0000256" key="3">
    <source>
        <dbReference type="ARBA" id="ARBA00023163"/>
    </source>
</evidence>
<dbReference type="GO" id="GO:0003700">
    <property type="term" value="F:DNA-binding transcription factor activity"/>
    <property type="evidence" value="ECO:0007669"/>
    <property type="project" value="InterPro"/>
</dbReference>
<dbReference type="InterPro" id="IPR009057">
    <property type="entry name" value="Homeodomain-like_sf"/>
</dbReference>
<dbReference type="EMBL" id="FXTN01000006">
    <property type="protein sequence ID" value="SMO75120.1"/>
    <property type="molecule type" value="Genomic_DNA"/>
</dbReference>
<name>A0A521DW73_9SPHI</name>
<evidence type="ECO:0000259" key="4">
    <source>
        <dbReference type="PROSITE" id="PS01124"/>
    </source>
</evidence>
<organism evidence="5 6">
    <name type="scientific">Pedobacter westerhofensis</name>
    <dbReference type="NCBI Taxonomy" id="425512"/>
    <lineage>
        <taxon>Bacteria</taxon>
        <taxon>Pseudomonadati</taxon>
        <taxon>Bacteroidota</taxon>
        <taxon>Sphingobacteriia</taxon>
        <taxon>Sphingobacteriales</taxon>
        <taxon>Sphingobacteriaceae</taxon>
        <taxon>Pedobacter</taxon>
    </lineage>
</organism>
<dbReference type="RefSeq" id="WP_221931341.1">
    <property type="nucleotide sequence ID" value="NZ_CBCSJO010000006.1"/>
</dbReference>